<feature type="non-terminal residue" evidence="2">
    <location>
        <position position="1"/>
    </location>
</feature>
<organism evidence="2 3">
    <name type="scientific">Gigaspora margarita</name>
    <dbReference type="NCBI Taxonomy" id="4874"/>
    <lineage>
        <taxon>Eukaryota</taxon>
        <taxon>Fungi</taxon>
        <taxon>Fungi incertae sedis</taxon>
        <taxon>Mucoromycota</taxon>
        <taxon>Glomeromycotina</taxon>
        <taxon>Glomeromycetes</taxon>
        <taxon>Diversisporales</taxon>
        <taxon>Gigasporaceae</taxon>
        <taxon>Gigaspora</taxon>
    </lineage>
</organism>
<dbReference type="SUPFAM" id="SSF53335">
    <property type="entry name" value="S-adenosyl-L-methionine-dependent methyltransferases"/>
    <property type="match status" value="1"/>
</dbReference>
<evidence type="ECO:0000313" key="2">
    <source>
        <dbReference type="EMBL" id="CAG8826027.1"/>
    </source>
</evidence>
<dbReference type="Pfam" id="PF13649">
    <property type="entry name" value="Methyltransf_25"/>
    <property type="match status" value="1"/>
</dbReference>
<sequence>TGAGSWLLEMSTKYPLSKFIGIDISPIQPSFIKPKNAEFIEANILECLPFLNDTFDFVFQRVLFSGIPSKEWLSIINELVRVLKPGGFLEMDDNYAIFLETIKPKLIIAIDAL</sequence>
<protein>
    <submittedName>
        <fullName evidence="2">34791_t:CDS:1</fullName>
    </submittedName>
</protein>
<keyword evidence="3" id="KW-1185">Reference proteome</keyword>
<dbReference type="Gene3D" id="3.40.50.150">
    <property type="entry name" value="Vaccinia Virus protein VP39"/>
    <property type="match status" value="1"/>
</dbReference>
<name>A0ABN7WC84_GIGMA</name>
<dbReference type="CDD" id="cd02440">
    <property type="entry name" value="AdoMet_MTases"/>
    <property type="match status" value="1"/>
</dbReference>
<reference evidence="2 3" key="1">
    <citation type="submission" date="2021-06" db="EMBL/GenBank/DDBJ databases">
        <authorList>
            <person name="Kallberg Y."/>
            <person name="Tangrot J."/>
            <person name="Rosling A."/>
        </authorList>
    </citation>
    <scope>NUCLEOTIDE SEQUENCE [LARGE SCALE GENOMIC DNA]</scope>
    <source>
        <strain evidence="2 3">120-4 pot B 10/14</strain>
    </source>
</reference>
<dbReference type="PANTHER" id="PTHR43591">
    <property type="entry name" value="METHYLTRANSFERASE"/>
    <property type="match status" value="1"/>
</dbReference>
<accession>A0ABN7WC84</accession>
<proteinExistence type="predicted"/>
<dbReference type="Proteomes" id="UP000789901">
    <property type="component" value="Unassembled WGS sequence"/>
</dbReference>
<dbReference type="EMBL" id="CAJVQB010038241">
    <property type="protein sequence ID" value="CAG8826027.1"/>
    <property type="molecule type" value="Genomic_DNA"/>
</dbReference>
<evidence type="ECO:0000313" key="3">
    <source>
        <dbReference type="Proteomes" id="UP000789901"/>
    </source>
</evidence>
<dbReference type="InterPro" id="IPR029063">
    <property type="entry name" value="SAM-dependent_MTases_sf"/>
</dbReference>
<comment type="caution">
    <text evidence="2">The sequence shown here is derived from an EMBL/GenBank/DDBJ whole genome shotgun (WGS) entry which is preliminary data.</text>
</comment>
<feature type="non-terminal residue" evidence="2">
    <location>
        <position position="113"/>
    </location>
</feature>
<gene>
    <name evidence="2" type="ORF">GMARGA_LOCUS29001</name>
</gene>
<dbReference type="InterPro" id="IPR041698">
    <property type="entry name" value="Methyltransf_25"/>
</dbReference>
<evidence type="ECO:0000259" key="1">
    <source>
        <dbReference type="Pfam" id="PF13649"/>
    </source>
</evidence>
<feature type="domain" description="Methyltransferase" evidence="1">
    <location>
        <begin position="1"/>
        <end position="87"/>
    </location>
</feature>